<comment type="caution">
    <text evidence="2">The sequence shown here is derived from an EMBL/GenBank/DDBJ whole genome shotgun (WGS) entry which is preliminary data.</text>
</comment>
<evidence type="ECO:0000313" key="3">
    <source>
        <dbReference type="Proteomes" id="UP000230605"/>
    </source>
</evidence>
<accession>A0A2G5HUY4</accession>
<name>A0A2G5HUY4_CERBT</name>
<dbReference type="EMBL" id="LKMD01000103">
    <property type="protein sequence ID" value="PIA96346.1"/>
    <property type="molecule type" value="Genomic_DNA"/>
</dbReference>
<dbReference type="InterPro" id="IPR000086">
    <property type="entry name" value="NUDIX_hydrolase_dom"/>
</dbReference>
<dbReference type="PANTHER" id="PTHR43736:SF1">
    <property type="entry name" value="DIHYDRONEOPTERIN TRIPHOSPHATE DIPHOSPHATASE"/>
    <property type="match status" value="1"/>
</dbReference>
<gene>
    <name evidence="2" type="ORF">CB0940_10058</name>
</gene>
<reference evidence="2 3" key="1">
    <citation type="submission" date="2015-10" db="EMBL/GenBank/DDBJ databases">
        <title>The cercosporin biosynthetic gene cluster was horizontally transferred to several fungal lineages and shown to be expanded in Cercospora beticola based on microsynteny with recipient genomes.</title>
        <authorList>
            <person name="De Jonge R."/>
            <person name="Ebert M.K."/>
            <person name="Suttle J.C."/>
            <person name="Jurick Ii W.M."/>
            <person name="Secor G.A."/>
            <person name="Thomma B.P."/>
            <person name="Van De Peer Y."/>
            <person name="Bolton M.D."/>
        </authorList>
    </citation>
    <scope>NUCLEOTIDE SEQUENCE [LARGE SCALE GENOMIC DNA]</scope>
    <source>
        <strain evidence="2 3">09-40</strain>
    </source>
</reference>
<feature type="domain" description="Nudix hydrolase" evidence="1">
    <location>
        <begin position="38"/>
        <end position="186"/>
    </location>
</feature>
<dbReference type="InterPro" id="IPR015797">
    <property type="entry name" value="NUDIX_hydrolase-like_dom_sf"/>
</dbReference>
<dbReference type="Pfam" id="PF00293">
    <property type="entry name" value="NUDIX"/>
    <property type="match status" value="1"/>
</dbReference>
<protein>
    <recommendedName>
        <fullName evidence="1">Nudix hydrolase domain-containing protein</fullName>
    </recommendedName>
</protein>
<proteinExistence type="predicted"/>
<dbReference type="PROSITE" id="PS51462">
    <property type="entry name" value="NUDIX"/>
    <property type="match status" value="1"/>
</dbReference>
<evidence type="ECO:0000313" key="2">
    <source>
        <dbReference type="EMBL" id="PIA96346.1"/>
    </source>
</evidence>
<dbReference type="SUPFAM" id="SSF55811">
    <property type="entry name" value="Nudix"/>
    <property type="match status" value="1"/>
</dbReference>
<dbReference type="AlphaFoldDB" id="A0A2G5HUY4"/>
<organism evidence="2 3">
    <name type="scientific">Cercospora beticola</name>
    <name type="common">Sugarbeet leaf spot fungus</name>
    <dbReference type="NCBI Taxonomy" id="122368"/>
    <lineage>
        <taxon>Eukaryota</taxon>
        <taxon>Fungi</taxon>
        <taxon>Dikarya</taxon>
        <taxon>Ascomycota</taxon>
        <taxon>Pezizomycotina</taxon>
        <taxon>Dothideomycetes</taxon>
        <taxon>Dothideomycetidae</taxon>
        <taxon>Mycosphaerellales</taxon>
        <taxon>Mycosphaerellaceae</taxon>
        <taxon>Cercospora</taxon>
    </lineage>
</organism>
<dbReference type="Proteomes" id="UP000230605">
    <property type="component" value="Chromosome 8"/>
</dbReference>
<dbReference type="OrthoDB" id="276276at2759"/>
<evidence type="ECO:0000259" key="1">
    <source>
        <dbReference type="PROSITE" id="PS51462"/>
    </source>
</evidence>
<dbReference type="Gene3D" id="3.90.79.10">
    <property type="entry name" value="Nucleoside Triphosphate Pyrophosphohydrolase"/>
    <property type="match status" value="1"/>
</dbReference>
<dbReference type="CDD" id="cd02883">
    <property type="entry name" value="NUDIX_Hydrolase"/>
    <property type="match status" value="1"/>
</dbReference>
<sequence length="196" mass="21794">MTATSLQQKEADFTYHPQVSPFAVSSQTYLTTHSDLSYSYIATGCFVFDKSEPNEPRILLLQRSETDSMPNRWEIPGGACDDDDESILHGAARELLEEAGLKATHIGPQVGEGEFFTSRSGKNICKFMFFVEVELDDDEGHLPAVKLDPKEHQQYVWATRQEVEASCSGSTLLQFTTSDLEKAVLESFSSNQVGND</sequence>
<dbReference type="PANTHER" id="PTHR43736">
    <property type="entry name" value="ADP-RIBOSE PYROPHOSPHATASE"/>
    <property type="match status" value="1"/>
</dbReference>